<dbReference type="Proteomes" id="UP000887578">
    <property type="component" value="Unplaced"/>
</dbReference>
<keyword evidence="2" id="KW-1185">Reference proteome</keyword>
<feature type="region of interest" description="Disordered" evidence="1">
    <location>
        <begin position="62"/>
        <end position="82"/>
    </location>
</feature>
<name>A0A914PPR7_9BILA</name>
<dbReference type="AlphaFoldDB" id="A0A914PPR7"/>
<dbReference type="WBParaSite" id="PDA_v2.g20548.t1">
    <property type="protein sequence ID" value="PDA_v2.g20548.t1"/>
    <property type="gene ID" value="PDA_v2.g20548"/>
</dbReference>
<sequence length="82" mass="9262">MSDSDEYEKIEDSHIVNKNTKEEAELNIDSIEISDSPVIISQMKDSVDNKIQPNADININEIVEEDESGSESNGKLRVLKRK</sequence>
<evidence type="ECO:0000313" key="2">
    <source>
        <dbReference type="Proteomes" id="UP000887578"/>
    </source>
</evidence>
<reference evidence="3" key="1">
    <citation type="submission" date="2022-11" db="UniProtKB">
        <authorList>
            <consortium name="WormBaseParasite"/>
        </authorList>
    </citation>
    <scope>IDENTIFICATION</scope>
</reference>
<protein>
    <submittedName>
        <fullName evidence="3">Uncharacterized protein</fullName>
    </submittedName>
</protein>
<organism evidence="2 3">
    <name type="scientific">Panagrolaimus davidi</name>
    <dbReference type="NCBI Taxonomy" id="227884"/>
    <lineage>
        <taxon>Eukaryota</taxon>
        <taxon>Metazoa</taxon>
        <taxon>Ecdysozoa</taxon>
        <taxon>Nematoda</taxon>
        <taxon>Chromadorea</taxon>
        <taxon>Rhabditida</taxon>
        <taxon>Tylenchina</taxon>
        <taxon>Panagrolaimomorpha</taxon>
        <taxon>Panagrolaimoidea</taxon>
        <taxon>Panagrolaimidae</taxon>
        <taxon>Panagrolaimus</taxon>
    </lineage>
</organism>
<accession>A0A914PPR7</accession>
<evidence type="ECO:0000313" key="3">
    <source>
        <dbReference type="WBParaSite" id="PDA_v2.g20548.t1"/>
    </source>
</evidence>
<evidence type="ECO:0000256" key="1">
    <source>
        <dbReference type="SAM" id="MobiDB-lite"/>
    </source>
</evidence>
<proteinExistence type="predicted"/>